<sequence>MNPTWKIGIDIGSTTIKTVVLDELDRTVFKQYKRHFSEIYKALSEDVAMLKDKLHNRKFCCTLTGSAGMGLASAMKMTFVQEVIACTQAVKKWIPCTDAAVELGGEDAKITYFGIAPEQRMNGVCAGGTGSFIDHMAALLHTDAEGLNELAQNGKQVYTIASRCGVFAKTDVQALINDGVSKEDIALSIFQAVVNQTIGNLAQGRPIEGHIAFLGGPLYFLPVLRERFIKTLKLDDEHIVNAPDGCYFVAMGAALSENKVLLDYDGLLAALQAGKNVKADTGEVPFVLFKNDEEYAAFKQRHDKDIVKKGDLSSYEGPLYVGIDAGSTTTKVVAVGSDKQLLYTSYGSNKGVPLDSVIEALRDLYSKINSKTYISSAGTTGYGEYIVKAAVHADFGEVETFAHLRAAQEFCPKVSCVLDIGGQDMKCFFVKDGHIAQIVLNEACSAGCGSFIENFAQGLSMTAAEFAGKGINANHPVDLGTRCTVFMNSRVKQAQKEGAAVADISAGIALSVIKNALFKVIQIKDTAELGDNIVVQGGTFYNDAVLRSMELLLKKNVIRPDISGLMGAYGMALLAMERKQEKSTLLPAKVLIDFKAEQISYRCQKCGNKCLITMQKFPDGGKYFIGNRCERGAGGVKKTLDDVPNIFEYKYKRLFAHYKPLQNAPKGKIGLPRSLNMYEDYPFWFTFFTGLGYEVVLSGESSAQLYYKGMSTVPSDSLCYPAKLVHGHIMDLIEKGIKTIFYPCIPSNIVDEIDKGDSNYNCPVVASYAENIRANMDILQKKNIKFLQPFLPINDKKRMYIRLTEELKELSCAKKDIREALENAYAELEHYKQDVRDYGVAVLEKVEKEHMKAVVLCGRPYHIDPEINHGIPKMIQNYGIAVLSEDALAHLPVENENLSIVNQWVYHARLYHAAEYVAEHPKLTLIQLSSFGCGLDAITTGQVKEILERRNCIYTMIKLDEVSNLGSARIRLRSLMAAWKYGMKEGGGTPKPVRERAYFKKECQTEHTILAPQMSPLHFALIEAAVKKYGYHIVIPEMPGRAAVDEGLRYVNNDMCYPAIIVIGQLLYALKSGKYDVNNTSIMLFQTCGACRATNYLNLMRKALQDAGMPQVPVFACWGRETDSFKMTTGLFIDVLKATIYADLLQRVRHRTLPYELKEGSVEALFASSMDLCKADLGDTNERYSKFASNIKKITAEFDTIPLVEGLEKPRIGIVGEILAKYHPTANNHLEEILYNEGAEVVMPDLMDFFMYMAYDDIISYKMLSGKWLDKFKSETAIKLMEFYRRPMRKALKNSKRFTAPCTIKQIAKLTDGHVSLGNMAGEGWFLTGEMLKLLAEGVKNIICLQPFGCLPNHITGKGMIRELLRSNPDANIVAIDCDAGVSEVNQLNRIKLMLSVAKDHLKKDVTA</sequence>
<feature type="domain" description="ATPase BadF/BadG/BcrA/BcrD type" evidence="2">
    <location>
        <begin position="7"/>
        <end position="255"/>
    </location>
</feature>
<name>A0A4R3K1I5_9FIRM</name>
<dbReference type="Gene3D" id="3.30.420.40">
    <property type="match status" value="4"/>
</dbReference>
<keyword evidence="1" id="KW-0175">Coiled coil</keyword>
<evidence type="ECO:0000259" key="2">
    <source>
        <dbReference type="Pfam" id="PF01869"/>
    </source>
</evidence>
<dbReference type="InterPro" id="IPR002731">
    <property type="entry name" value="ATPase_BadF"/>
</dbReference>
<evidence type="ECO:0000313" key="5">
    <source>
        <dbReference type="Proteomes" id="UP000295188"/>
    </source>
</evidence>
<dbReference type="InterPro" id="IPR018709">
    <property type="entry name" value="CoA_activase_DUF2229"/>
</dbReference>
<dbReference type="PANTHER" id="PTHR32329:SF4">
    <property type="entry name" value="ACTIVATOR OF 2-HYDROXYACYL-COA DEHYDRATASE"/>
    <property type="match status" value="1"/>
</dbReference>
<keyword evidence="5" id="KW-1185">Reference proteome</keyword>
<feature type="domain" description="DUF2229" evidence="3">
    <location>
        <begin position="668"/>
        <end position="888"/>
    </location>
</feature>
<dbReference type="EMBL" id="SMAA01000031">
    <property type="protein sequence ID" value="TCS75445.1"/>
    <property type="molecule type" value="Genomic_DNA"/>
</dbReference>
<dbReference type="PANTHER" id="PTHR32329">
    <property type="entry name" value="BIFUNCTIONAL PROTEIN [INCLUDES 2-HYDROXYACYL-COA DEHYDRATASE (N-TER) AND ITS ACTIVATOR DOMAIN (C_TERM)-RELATED"/>
    <property type="match status" value="1"/>
</dbReference>
<gene>
    <name evidence="4" type="ORF">EDC37_1316</name>
</gene>
<accession>A0A4R3K1I5</accession>
<dbReference type="RefSeq" id="WP_132551670.1">
    <property type="nucleotide sequence ID" value="NZ_SMAA01000031.1"/>
</dbReference>
<evidence type="ECO:0000256" key="1">
    <source>
        <dbReference type="SAM" id="Coils"/>
    </source>
</evidence>
<protein>
    <submittedName>
        <fullName evidence="4">Putative CoA-substrate-specific enzyme activase</fullName>
    </submittedName>
</protein>
<comment type="caution">
    <text evidence="4">The sequence shown here is derived from an EMBL/GenBank/DDBJ whole genome shotgun (WGS) entry which is preliminary data.</text>
</comment>
<dbReference type="Pfam" id="PF09989">
    <property type="entry name" value="DUF2229"/>
    <property type="match status" value="1"/>
</dbReference>
<feature type="coiled-coil region" evidence="1">
    <location>
        <begin position="793"/>
        <end position="834"/>
    </location>
</feature>
<dbReference type="Proteomes" id="UP000295188">
    <property type="component" value="Unassembled WGS sequence"/>
</dbReference>
<dbReference type="SUPFAM" id="SSF53067">
    <property type="entry name" value="Actin-like ATPase domain"/>
    <property type="match status" value="2"/>
</dbReference>
<proteinExistence type="predicted"/>
<dbReference type="Pfam" id="PF01869">
    <property type="entry name" value="BcrAD_BadFG"/>
    <property type="match status" value="2"/>
</dbReference>
<dbReference type="CDD" id="cd24035">
    <property type="entry name" value="ASKHA_NBD_O66634-like_rpt2"/>
    <property type="match status" value="1"/>
</dbReference>
<reference evidence="4 5" key="1">
    <citation type="submission" date="2019-03" db="EMBL/GenBank/DDBJ databases">
        <title>Genomic Encyclopedia of Type Strains, Phase IV (KMG-IV): sequencing the most valuable type-strain genomes for metagenomic binning, comparative biology and taxonomic classification.</title>
        <authorList>
            <person name="Goeker M."/>
        </authorList>
    </citation>
    <scope>NUCLEOTIDE SEQUENCE [LARGE SCALE GENOMIC DNA]</scope>
    <source>
        <strain evidence="4 5">DSM 20467</strain>
    </source>
</reference>
<evidence type="ECO:0000259" key="3">
    <source>
        <dbReference type="Pfam" id="PF09989"/>
    </source>
</evidence>
<dbReference type="InterPro" id="IPR051805">
    <property type="entry name" value="Dehydratase_Activator_Redct"/>
</dbReference>
<dbReference type="CDD" id="cd24034">
    <property type="entry name" value="ASKHA_NBD_O66634-like_rpt1"/>
    <property type="match status" value="1"/>
</dbReference>
<dbReference type="OrthoDB" id="9802715at2"/>
<organism evidence="4 5">
    <name type="scientific">Pectinatus cerevisiiphilus</name>
    <dbReference type="NCBI Taxonomy" id="86956"/>
    <lineage>
        <taxon>Bacteria</taxon>
        <taxon>Bacillati</taxon>
        <taxon>Bacillota</taxon>
        <taxon>Negativicutes</taxon>
        <taxon>Selenomonadales</taxon>
        <taxon>Selenomonadaceae</taxon>
        <taxon>Pectinatus</taxon>
    </lineage>
</organism>
<evidence type="ECO:0000313" key="4">
    <source>
        <dbReference type="EMBL" id="TCS75445.1"/>
    </source>
</evidence>
<feature type="domain" description="ATPase BadF/BadG/BcrA/BcrD type" evidence="2">
    <location>
        <begin position="321"/>
        <end position="575"/>
    </location>
</feature>
<dbReference type="InterPro" id="IPR043129">
    <property type="entry name" value="ATPase_NBD"/>
</dbReference>